<reference evidence="2" key="1">
    <citation type="journal article" date="2021" name="Sci. Adv.">
        <title>The American lobster genome reveals insights on longevity, neural, and immune adaptations.</title>
        <authorList>
            <person name="Polinski J.M."/>
            <person name="Zimin A.V."/>
            <person name="Clark K.F."/>
            <person name="Kohn A.B."/>
            <person name="Sadowski N."/>
            <person name="Timp W."/>
            <person name="Ptitsyn A."/>
            <person name="Khanna P."/>
            <person name="Romanova D.Y."/>
            <person name="Williams P."/>
            <person name="Greenwood S.J."/>
            <person name="Moroz L.L."/>
            <person name="Walt D.R."/>
            <person name="Bodnar A.G."/>
        </authorList>
    </citation>
    <scope>NUCLEOTIDE SEQUENCE</scope>
    <source>
        <strain evidence="2">GMGI-L3</strain>
    </source>
</reference>
<feature type="region of interest" description="Disordered" evidence="1">
    <location>
        <begin position="84"/>
        <end position="106"/>
    </location>
</feature>
<sequence length="106" mass="12418">MTRRCTRRKRESITGFPQRLTAEHRAGRLANQHVGEGFDFWSRVVFTDEKTFSSSNHGRLHVWTENSTSCIHIVTIKVRHLRRTSRHDFDTQSEATHSQLSPRKSE</sequence>
<name>A0A8J5JY89_HOMAM</name>
<organism evidence="2 3">
    <name type="scientific">Homarus americanus</name>
    <name type="common">American lobster</name>
    <dbReference type="NCBI Taxonomy" id="6706"/>
    <lineage>
        <taxon>Eukaryota</taxon>
        <taxon>Metazoa</taxon>
        <taxon>Ecdysozoa</taxon>
        <taxon>Arthropoda</taxon>
        <taxon>Crustacea</taxon>
        <taxon>Multicrustacea</taxon>
        <taxon>Malacostraca</taxon>
        <taxon>Eumalacostraca</taxon>
        <taxon>Eucarida</taxon>
        <taxon>Decapoda</taxon>
        <taxon>Pleocyemata</taxon>
        <taxon>Astacidea</taxon>
        <taxon>Nephropoidea</taxon>
        <taxon>Nephropidae</taxon>
        <taxon>Homarus</taxon>
    </lineage>
</organism>
<dbReference type="Gene3D" id="3.30.420.10">
    <property type="entry name" value="Ribonuclease H-like superfamily/Ribonuclease H"/>
    <property type="match status" value="1"/>
</dbReference>
<evidence type="ECO:0000313" key="2">
    <source>
        <dbReference type="EMBL" id="KAG7166725.1"/>
    </source>
</evidence>
<dbReference type="AlphaFoldDB" id="A0A8J5JY89"/>
<comment type="caution">
    <text evidence="2">The sequence shown here is derived from an EMBL/GenBank/DDBJ whole genome shotgun (WGS) entry which is preliminary data.</text>
</comment>
<protein>
    <submittedName>
        <fullName evidence="2">Putative Transposable element Tc1 transposase-like 43</fullName>
    </submittedName>
</protein>
<keyword evidence="3" id="KW-1185">Reference proteome</keyword>
<accession>A0A8J5JY89</accession>
<dbReference type="GO" id="GO:0003676">
    <property type="term" value="F:nucleic acid binding"/>
    <property type="evidence" value="ECO:0007669"/>
    <property type="project" value="InterPro"/>
</dbReference>
<dbReference type="Proteomes" id="UP000747542">
    <property type="component" value="Unassembled WGS sequence"/>
</dbReference>
<feature type="compositionally biased region" description="Polar residues" evidence="1">
    <location>
        <begin position="92"/>
        <end position="106"/>
    </location>
</feature>
<evidence type="ECO:0000313" key="3">
    <source>
        <dbReference type="Proteomes" id="UP000747542"/>
    </source>
</evidence>
<dbReference type="EMBL" id="JAHLQT010022185">
    <property type="protein sequence ID" value="KAG7166725.1"/>
    <property type="molecule type" value="Genomic_DNA"/>
</dbReference>
<proteinExistence type="predicted"/>
<gene>
    <name evidence="2" type="primary">tc1a-L43</name>
    <name evidence="2" type="ORF">Hamer_G010372</name>
</gene>
<dbReference type="InterPro" id="IPR036397">
    <property type="entry name" value="RNaseH_sf"/>
</dbReference>
<evidence type="ECO:0000256" key="1">
    <source>
        <dbReference type="SAM" id="MobiDB-lite"/>
    </source>
</evidence>